<name>A0A834HGN9_RHOSS</name>
<keyword evidence="2" id="KW-1185">Reference proteome</keyword>
<dbReference type="Proteomes" id="UP000626092">
    <property type="component" value="Unassembled WGS sequence"/>
</dbReference>
<dbReference type="OrthoDB" id="5348404at2759"/>
<protein>
    <submittedName>
        <fullName evidence="1">Uncharacterized protein</fullName>
    </submittedName>
</protein>
<accession>A0A834HGN9</accession>
<gene>
    <name evidence="1" type="ORF">RHSIM_Rhsim01G0069700</name>
</gene>
<proteinExistence type="predicted"/>
<comment type="caution">
    <text evidence="1">The sequence shown here is derived from an EMBL/GenBank/DDBJ whole genome shotgun (WGS) entry which is preliminary data.</text>
</comment>
<dbReference type="EMBL" id="WJXA01000001">
    <property type="protein sequence ID" value="KAF7153547.1"/>
    <property type="molecule type" value="Genomic_DNA"/>
</dbReference>
<sequence length="104" mass="11490">MPYKAEVVNPDMTRFTDVKVMFFGVFNLSDACWSGAKEGIKELKLLGVQTAMRTGDCRAAIVLVQDQGVLVFLAAKSGIIKDAEEAAEFQDFIICAENGRKQRK</sequence>
<evidence type="ECO:0000313" key="2">
    <source>
        <dbReference type="Proteomes" id="UP000626092"/>
    </source>
</evidence>
<reference evidence="1" key="1">
    <citation type="submission" date="2019-11" db="EMBL/GenBank/DDBJ databases">
        <authorList>
            <person name="Liu Y."/>
            <person name="Hou J."/>
            <person name="Li T.-Q."/>
            <person name="Guan C.-H."/>
            <person name="Wu X."/>
            <person name="Wu H.-Z."/>
            <person name="Ling F."/>
            <person name="Zhang R."/>
            <person name="Shi X.-G."/>
            <person name="Ren J.-P."/>
            <person name="Chen E.-F."/>
            <person name="Sun J.-M."/>
        </authorList>
    </citation>
    <scope>NUCLEOTIDE SEQUENCE</scope>
    <source>
        <strain evidence="1">Adult_tree_wgs_1</strain>
        <tissue evidence="1">Leaves</tissue>
    </source>
</reference>
<organism evidence="1 2">
    <name type="scientific">Rhododendron simsii</name>
    <name type="common">Sims's rhododendron</name>
    <dbReference type="NCBI Taxonomy" id="118357"/>
    <lineage>
        <taxon>Eukaryota</taxon>
        <taxon>Viridiplantae</taxon>
        <taxon>Streptophyta</taxon>
        <taxon>Embryophyta</taxon>
        <taxon>Tracheophyta</taxon>
        <taxon>Spermatophyta</taxon>
        <taxon>Magnoliopsida</taxon>
        <taxon>eudicotyledons</taxon>
        <taxon>Gunneridae</taxon>
        <taxon>Pentapetalae</taxon>
        <taxon>asterids</taxon>
        <taxon>Ericales</taxon>
        <taxon>Ericaceae</taxon>
        <taxon>Ericoideae</taxon>
        <taxon>Rhodoreae</taxon>
        <taxon>Rhododendron</taxon>
    </lineage>
</organism>
<evidence type="ECO:0000313" key="1">
    <source>
        <dbReference type="EMBL" id="KAF7153547.1"/>
    </source>
</evidence>
<dbReference type="AlphaFoldDB" id="A0A834HGN9"/>